<evidence type="ECO:0000256" key="5">
    <source>
        <dbReference type="ARBA" id="ARBA00023242"/>
    </source>
</evidence>
<evidence type="ECO:0000313" key="8">
    <source>
        <dbReference type="Proteomes" id="UP000284706"/>
    </source>
</evidence>
<keyword evidence="5" id="KW-0539">Nucleus</keyword>
<sequence length="104" mass="11502">MNIFDSLADLAPTSADTSDKLDHYLAAGIEDVKDALKWWYEKRTSFPQLSRMARNYLAIPATTLDVERVPSVKVASSFLIFVIASHINLLVPQCVSDVGVCSGW</sequence>
<protein>
    <recommendedName>
        <fullName evidence="6">HAT C-terminal dimerisation domain-containing protein</fullName>
    </recommendedName>
</protein>
<dbReference type="Proteomes" id="UP000284706">
    <property type="component" value="Unassembled WGS sequence"/>
</dbReference>
<dbReference type="InterPro" id="IPR008906">
    <property type="entry name" value="HATC_C_dom"/>
</dbReference>
<keyword evidence="4" id="KW-0862">Zinc</keyword>
<dbReference type="GO" id="GO:0008270">
    <property type="term" value="F:zinc ion binding"/>
    <property type="evidence" value="ECO:0007669"/>
    <property type="project" value="UniProtKB-KW"/>
</dbReference>
<dbReference type="PANTHER" id="PTHR46481">
    <property type="entry name" value="ZINC FINGER BED DOMAIN-CONTAINING PROTEIN 4"/>
    <property type="match status" value="1"/>
</dbReference>
<evidence type="ECO:0000313" key="7">
    <source>
        <dbReference type="EMBL" id="PPQ96425.1"/>
    </source>
</evidence>
<organism evidence="7 8">
    <name type="scientific">Gymnopilus dilepis</name>
    <dbReference type="NCBI Taxonomy" id="231916"/>
    <lineage>
        <taxon>Eukaryota</taxon>
        <taxon>Fungi</taxon>
        <taxon>Dikarya</taxon>
        <taxon>Basidiomycota</taxon>
        <taxon>Agaricomycotina</taxon>
        <taxon>Agaricomycetes</taxon>
        <taxon>Agaricomycetidae</taxon>
        <taxon>Agaricales</taxon>
        <taxon>Agaricineae</taxon>
        <taxon>Hymenogastraceae</taxon>
        <taxon>Gymnopilus</taxon>
    </lineage>
</organism>
<dbReference type="SUPFAM" id="SSF53098">
    <property type="entry name" value="Ribonuclease H-like"/>
    <property type="match status" value="1"/>
</dbReference>
<dbReference type="AlphaFoldDB" id="A0A409Y0A8"/>
<gene>
    <name evidence="7" type="ORF">CVT26_005104</name>
</gene>
<keyword evidence="8" id="KW-1185">Reference proteome</keyword>
<dbReference type="GO" id="GO:0005634">
    <property type="term" value="C:nucleus"/>
    <property type="evidence" value="ECO:0007669"/>
    <property type="project" value="UniProtKB-SubCell"/>
</dbReference>
<dbReference type="PANTHER" id="PTHR46481:SF10">
    <property type="entry name" value="ZINC FINGER BED DOMAIN-CONTAINING PROTEIN 39"/>
    <property type="match status" value="1"/>
</dbReference>
<dbReference type="EMBL" id="NHYE01001373">
    <property type="protein sequence ID" value="PPQ96425.1"/>
    <property type="molecule type" value="Genomic_DNA"/>
</dbReference>
<feature type="domain" description="HAT C-terminal dimerisation" evidence="6">
    <location>
        <begin position="21"/>
        <end position="73"/>
    </location>
</feature>
<evidence type="ECO:0000259" key="6">
    <source>
        <dbReference type="Pfam" id="PF05699"/>
    </source>
</evidence>
<dbReference type="OrthoDB" id="3264316at2759"/>
<evidence type="ECO:0000256" key="1">
    <source>
        <dbReference type="ARBA" id="ARBA00004123"/>
    </source>
</evidence>
<dbReference type="Pfam" id="PF05699">
    <property type="entry name" value="Dimer_Tnp_hAT"/>
    <property type="match status" value="1"/>
</dbReference>
<dbReference type="InterPro" id="IPR052035">
    <property type="entry name" value="ZnF_BED_domain_contain"/>
</dbReference>
<evidence type="ECO:0000256" key="3">
    <source>
        <dbReference type="ARBA" id="ARBA00022771"/>
    </source>
</evidence>
<comment type="caution">
    <text evidence="7">The sequence shown here is derived from an EMBL/GenBank/DDBJ whole genome shotgun (WGS) entry which is preliminary data.</text>
</comment>
<dbReference type="InParanoid" id="A0A409Y0A8"/>
<evidence type="ECO:0000256" key="2">
    <source>
        <dbReference type="ARBA" id="ARBA00022723"/>
    </source>
</evidence>
<accession>A0A409Y0A8</accession>
<reference evidence="7 8" key="1">
    <citation type="journal article" date="2018" name="Evol. Lett.">
        <title>Horizontal gene cluster transfer increased hallucinogenic mushroom diversity.</title>
        <authorList>
            <person name="Reynolds H.T."/>
            <person name="Vijayakumar V."/>
            <person name="Gluck-Thaler E."/>
            <person name="Korotkin H.B."/>
            <person name="Matheny P.B."/>
            <person name="Slot J.C."/>
        </authorList>
    </citation>
    <scope>NUCLEOTIDE SEQUENCE [LARGE SCALE GENOMIC DNA]</scope>
    <source>
        <strain evidence="7 8">SRW20</strain>
    </source>
</reference>
<keyword evidence="3" id="KW-0863">Zinc-finger</keyword>
<dbReference type="GO" id="GO:0046983">
    <property type="term" value="F:protein dimerization activity"/>
    <property type="evidence" value="ECO:0007669"/>
    <property type="project" value="InterPro"/>
</dbReference>
<comment type="subcellular location">
    <subcellularLocation>
        <location evidence="1">Nucleus</location>
    </subcellularLocation>
</comment>
<name>A0A409Y0A8_9AGAR</name>
<keyword evidence="2" id="KW-0479">Metal-binding</keyword>
<dbReference type="InterPro" id="IPR012337">
    <property type="entry name" value="RNaseH-like_sf"/>
</dbReference>
<evidence type="ECO:0000256" key="4">
    <source>
        <dbReference type="ARBA" id="ARBA00022833"/>
    </source>
</evidence>
<proteinExistence type="predicted"/>